<organism evidence="1 2">
    <name type="scientific">Cenococcum geophilum 1.58</name>
    <dbReference type="NCBI Taxonomy" id="794803"/>
    <lineage>
        <taxon>Eukaryota</taxon>
        <taxon>Fungi</taxon>
        <taxon>Dikarya</taxon>
        <taxon>Ascomycota</taxon>
        <taxon>Pezizomycotina</taxon>
        <taxon>Dothideomycetes</taxon>
        <taxon>Pleosporomycetidae</taxon>
        <taxon>Gloniales</taxon>
        <taxon>Gloniaceae</taxon>
        <taxon>Cenococcum</taxon>
    </lineage>
</organism>
<reference evidence="1 2" key="1">
    <citation type="journal article" date="2016" name="Nat. Commun.">
        <title>Ectomycorrhizal ecology is imprinted in the genome of the dominant symbiotic fungus Cenococcum geophilum.</title>
        <authorList>
            <consortium name="DOE Joint Genome Institute"/>
            <person name="Peter M."/>
            <person name="Kohler A."/>
            <person name="Ohm R.A."/>
            <person name="Kuo A."/>
            <person name="Krutzmann J."/>
            <person name="Morin E."/>
            <person name="Arend M."/>
            <person name="Barry K.W."/>
            <person name="Binder M."/>
            <person name="Choi C."/>
            <person name="Clum A."/>
            <person name="Copeland A."/>
            <person name="Grisel N."/>
            <person name="Haridas S."/>
            <person name="Kipfer T."/>
            <person name="LaButti K."/>
            <person name="Lindquist E."/>
            <person name="Lipzen A."/>
            <person name="Maire R."/>
            <person name="Meier B."/>
            <person name="Mihaltcheva S."/>
            <person name="Molinier V."/>
            <person name="Murat C."/>
            <person name="Poggeler S."/>
            <person name="Quandt C.A."/>
            <person name="Sperisen C."/>
            <person name="Tritt A."/>
            <person name="Tisserant E."/>
            <person name="Crous P.W."/>
            <person name="Henrissat B."/>
            <person name="Nehls U."/>
            <person name="Egli S."/>
            <person name="Spatafora J.W."/>
            <person name="Grigoriev I.V."/>
            <person name="Martin F.M."/>
        </authorList>
    </citation>
    <scope>NUCLEOTIDE SEQUENCE [LARGE SCALE GENOMIC DNA]</scope>
    <source>
        <strain evidence="1 2">1.58</strain>
    </source>
</reference>
<accession>A0ACC8EKZ9</accession>
<proteinExistence type="predicted"/>
<dbReference type="Proteomes" id="UP000250078">
    <property type="component" value="Unassembled WGS sequence"/>
</dbReference>
<gene>
    <name evidence="1" type="ORF">K441DRAFT_671669</name>
</gene>
<evidence type="ECO:0000313" key="1">
    <source>
        <dbReference type="EMBL" id="OCK86888.1"/>
    </source>
</evidence>
<sequence length="376" mass="43187">MALVALYDTFQLPQGTRSIRVVRLNDQSPIGLGVELELRVVDFDAASVDYTALSYMWGDPKQTACVLIDNYPVEITRNLCAFLSEMQRQHRCEWFWIDALCINQTDNEEKSRQVQMMGEIYQRASKVMIWLGIWDRDPLLIPRLLDKVAKVLRLSDNNGEGKYSMYTAAELDAIRDLCHRPYWQRVWTVQERVLAPKLSIACGSMHIEWASFLSNLARHMGDMFTQDTEDLKALNITLQDSPAMQIINKQTSWENQRNNQGVTIEDLLFQYRLLQATDPRDRIYALLALVTPPAKWWLDANPDYKEPTPILADYSKTAIELYEYILTLKYPQGAKTKSIDAEIVAGILPATLALSPNDTKVKEIINQYFPDGWDPS</sequence>
<evidence type="ECO:0000313" key="2">
    <source>
        <dbReference type="Proteomes" id="UP000250078"/>
    </source>
</evidence>
<keyword evidence="2" id="KW-1185">Reference proteome</keyword>
<name>A0ACC8EKZ9_9PEZI</name>
<dbReference type="EMBL" id="KV748281">
    <property type="protein sequence ID" value="OCK86888.1"/>
    <property type="molecule type" value="Genomic_DNA"/>
</dbReference>
<protein>
    <submittedName>
        <fullName evidence="1">HET-domain-containing protein</fullName>
    </submittedName>
</protein>